<dbReference type="OrthoDB" id="4822895at2"/>
<comment type="caution">
    <text evidence="7">The sequence shown here is derived from an EMBL/GenBank/DDBJ whole genome shotgun (WGS) entry which is preliminary data.</text>
</comment>
<organism evidence="7 8">
    <name type="scientific">Roseateles toxinivorans</name>
    <dbReference type="NCBI Taxonomy" id="270368"/>
    <lineage>
        <taxon>Bacteria</taxon>
        <taxon>Pseudomonadati</taxon>
        <taxon>Pseudomonadota</taxon>
        <taxon>Betaproteobacteria</taxon>
        <taxon>Burkholderiales</taxon>
        <taxon>Sphaerotilaceae</taxon>
        <taxon>Roseateles</taxon>
    </lineage>
</organism>
<evidence type="ECO:0000259" key="6">
    <source>
        <dbReference type="PROSITE" id="PS50850"/>
    </source>
</evidence>
<dbReference type="PRINTS" id="PR01035">
    <property type="entry name" value="TCRTETA"/>
</dbReference>
<feature type="transmembrane region" description="Helical" evidence="5">
    <location>
        <begin position="127"/>
        <end position="146"/>
    </location>
</feature>
<sequence length="383" mass="40265">MRPLPFIIILTVLNHVAFNGSRIAVSLFAIHQGSSPLTVGILIALYALLPALLSVTAGRWIDRIGVSRPMLLGSIGVSVGTLAPFLLPHPVALYFTAVVVGMSFMLINVAAYHAVGGMSVPEDRTVNFSYLALGFSTSAFVAPMLTGVCIDTLGYRSTFLVLALFTVLPIVALAGKLLPAGHPHDPHDASPRGPVFDLLKDPELRRLFVAMAILTVAWDVYNFAIPVYGTSIGLSASQIGIVMGAFAAATFTVRLAMPFIVQRMQPWPMLAASLLMSGLAYVVLPFTHSVGVLMAIAFLLGLGLGAPQPMVLSLLHQAAPVGRAGEALGLRTTLINTSQTVMPLIFGAVGATLGITPLFWGMAAALLGGSAFAGRKRELPDGD</sequence>
<keyword evidence="8" id="KW-1185">Reference proteome</keyword>
<evidence type="ECO:0000256" key="4">
    <source>
        <dbReference type="ARBA" id="ARBA00023136"/>
    </source>
</evidence>
<feature type="transmembrane region" description="Helical" evidence="5">
    <location>
        <begin position="344"/>
        <end position="367"/>
    </location>
</feature>
<dbReference type="InParanoid" id="A0A4R6QQD3"/>
<dbReference type="Proteomes" id="UP000295361">
    <property type="component" value="Unassembled WGS sequence"/>
</dbReference>
<feature type="transmembrane region" description="Helical" evidence="5">
    <location>
        <begin position="37"/>
        <end position="58"/>
    </location>
</feature>
<dbReference type="InterPro" id="IPR011701">
    <property type="entry name" value="MFS"/>
</dbReference>
<dbReference type="InterPro" id="IPR052528">
    <property type="entry name" value="Sugar_transport-like"/>
</dbReference>
<keyword evidence="3 5" id="KW-1133">Transmembrane helix</keyword>
<protein>
    <submittedName>
        <fullName evidence="7">Putative MFS family arabinose efflux permease</fullName>
    </submittedName>
</protein>
<feature type="transmembrane region" description="Helical" evidence="5">
    <location>
        <begin position="158"/>
        <end position="178"/>
    </location>
</feature>
<dbReference type="EMBL" id="SNXS01000002">
    <property type="protein sequence ID" value="TDP72679.1"/>
    <property type="molecule type" value="Genomic_DNA"/>
</dbReference>
<dbReference type="InterPro" id="IPR020846">
    <property type="entry name" value="MFS_dom"/>
</dbReference>
<evidence type="ECO:0000256" key="1">
    <source>
        <dbReference type="ARBA" id="ARBA00004141"/>
    </source>
</evidence>
<name>A0A4R6QQD3_9BURK</name>
<dbReference type="Gene3D" id="1.20.1250.20">
    <property type="entry name" value="MFS general substrate transporter like domains"/>
    <property type="match status" value="1"/>
</dbReference>
<feature type="transmembrane region" description="Helical" evidence="5">
    <location>
        <begin position="207"/>
        <end position="229"/>
    </location>
</feature>
<accession>A0A4R6QQD3</accession>
<dbReference type="GO" id="GO:0022857">
    <property type="term" value="F:transmembrane transporter activity"/>
    <property type="evidence" value="ECO:0007669"/>
    <property type="project" value="InterPro"/>
</dbReference>
<evidence type="ECO:0000256" key="5">
    <source>
        <dbReference type="SAM" id="Phobius"/>
    </source>
</evidence>
<keyword evidence="4 5" id="KW-0472">Membrane</keyword>
<dbReference type="FunCoup" id="A0A4R6QQD3">
    <property type="interactions" value="161"/>
</dbReference>
<dbReference type="InterPro" id="IPR036259">
    <property type="entry name" value="MFS_trans_sf"/>
</dbReference>
<feature type="transmembrane region" description="Helical" evidence="5">
    <location>
        <begin position="93"/>
        <end position="115"/>
    </location>
</feature>
<dbReference type="PANTHER" id="PTHR23526">
    <property type="entry name" value="INTEGRAL MEMBRANE TRANSPORT PROTEIN-RELATED"/>
    <property type="match status" value="1"/>
</dbReference>
<proteinExistence type="predicted"/>
<evidence type="ECO:0000256" key="2">
    <source>
        <dbReference type="ARBA" id="ARBA00022692"/>
    </source>
</evidence>
<dbReference type="Pfam" id="PF07690">
    <property type="entry name" value="MFS_1"/>
    <property type="match status" value="1"/>
</dbReference>
<dbReference type="GO" id="GO:0016020">
    <property type="term" value="C:membrane"/>
    <property type="evidence" value="ECO:0007669"/>
    <property type="project" value="UniProtKB-SubCell"/>
</dbReference>
<evidence type="ECO:0000313" key="8">
    <source>
        <dbReference type="Proteomes" id="UP000295361"/>
    </source>
</evidence>
<evidence type="ECO:0000313" key="7">
    <source>
        <dbReference type="EMBL" id="TDP72679.1"/>
    </source>
</evidence>
<keyword evidence="2 5" id="KW-0812">Transmembrane</keyword>
<reference evidence="7 8" key="1">
    <citation type="submission" date="2019-03" db="EMBL/GenBank/DDBJ databases">
        <title>Genomic Encyclopedia of Type Strains, Phase IV (KMG-IV): sequencing the most valuable type-strain genomes for metagenomic binning, comparative biology and taxonomic classification.</title>
        <authorList>
            <person name="Goeker M."/>
        </authorList>
    </citation>
    <scope>NUCLEOTIDE SEQUENCE [LARGE SCALE GENOMIC DNA]</scope>
    <source>
        <strain evidence="7 8">DSM 16998</strain>
    </source>
</reference>
<feature type="transmembrane region" description="Helical" evidence="5">
    <location>
        <begin position="70"/>
        <end position="87"/>
    </location>
</feature>
<dbReference type="InterPro" id="IPR001958">
    <property type="entry name" value="Tet-R_TetA/multi-R_MdtG-like"/>
</dbReference>
<feature type="domain" description="Major facilitator superfamily (MFS) profile" evidence="6">
    <location>
        <begin position="1"/>
        <end position="381"/>
    </location>
</feature>
<dbReference type="AlphaFoldDB" id="A0A4R6QQD3"/>
<evidence type="ECO:0000256" key="3">
    <source>
        <dbReference type="ARBA" id="ARBA00022989"/>
    </source>
</evidence>
<feature type="transmembrane region" description="Helical" evidence="5">
    <location>
        <begin position="278"/>
        <end position="304"/>
    </location>
</feature>
<dbReference type="SUPFAM" id="SSF103473">
    <property type="entry name" value="MFS general substrate transporter"/>
    <property type="match status" value="1"/>
</dbReference>
<dbReference type="PANTHER" id="PTHR23526:SF4">
    <property type="entry name" value="INTEGRAL MEMBRANE TRANSPORT PROTEIN"/>
    <property type="match status" value="1"/>
</dbReference>
<feature type="transmembrane region" description="Helical" evidence="5">
    <location>
        <begin position="7"/>
        <end position="31"/>
    </location>
</feature>
<feature type="transmembrane region" description="Helical" evidence="5">
    <location>
        <begin position="235"/>
        <end position="257"/>
    </location>
</feature>
<comment type="subcellular location">
    <subcellularLocation>
        <location evidence="1">Membrane</location>
        <topology evidence="1">Multi-pass membrane protein</topology>
    </subcellularLocation>
</comment>
<dbReference type="RefSeq" id="WP_133700130.1">
    <property type="nucleotide sequence ID" value="NZ_SNXS01000002.1"/>
</dbReference>
<dbReference type="PROSITE" id="PS50850">
    <property type="entry name" value="MFS"/>
    <property type="match status" value="1"/>
</dbReference>
<gene>
    <name evidence="7" type="ORF">DES47_102424</name>
</gene>